<dbReference type="AlphaFoldDB" id="A0A7J0GY86"/>
<dbReference type="EMBL" id="BJWL01000025">
    <property type="protein sequence ID" value="GFZ15783.1"/>
    <property type="molecule type" value="Genomic_DNA"/>
</dbReference>
<accession>A0A7J0GY86</accession>
<proteinExistence type="predicted"/>
<dbReference type="Proteomes" id="UP000585474">
    <property type="component" value="Unassembled WGS sequence"/>
</dbReference>
<gene>
    <name evidence="1" type="ORF">Acr_25g0001920</name>
</gene>
<evidence type="ECO:0000313" key="1">
    <source>
        <dbReference type="EMBL" id="GFZ15783.1"/>
    </source>
</evidence>
<protein>
    <submittedName>
        <fullName evidence="1">Uncharacterized protein</fullName>
    </submittedName>
</protein>
<evidence type="ECO:0000313" key="2">
    <source>
        <dbReference type="Proteomes" id="UP000585474"/>
    </source>
</evidence>
<sequence length="179" mass="20394">MILKLAEDVRSPLEKKTNIMTQEELNDLAGSCLFPARVQTRLPEASKTIMSVHSCKVAFYEATFSADDWEFAHGLSWKLRVLRLWSTLDRICNKAPSLNKVKKERLDAIVKGLNTGKFYSVKNILISKTFFKYFSPAPQLMASSGGENCKREENVGDVTHVRADEGESCHFEMNLRWNM</sequence>
<organism evidence="1 2">
    <name type="scientific">Actinidia rufa</name>
    <dbReference type="NCBI Taxonomy" id="165716"/>
    <lineage>
        <taxon>Eukaryota</taxon>
        <taxon>Viridiplantae</taxon>
        <taxon>Streptophyta</taxon>
        <taxon>Embryophyta</taxon>
        <taxon>Tracheophyta</taxon>
        <taxon>Spermatophyta</taxon>
        <taxon>Magnoliopsida</taxon>
        <taxon>eudicotyledons</taxon>
        <taxon>Gunneridae</taxon>
        <taxon>Pentapetalae</taxon>
        <taxon>asterids</taxon>
        <taxon>Ericales</taxon>
        <taxon>Actinidiaceae</taxon>
        <taxon>Actinidia</taxon>
    </lineage>
</organism>
<comment type="caution">
    <text evidence="1">The sequence shown here is derived from an EMBL/GenBank/DDBJ whole genome shotgun (WGS) entry which is preliminary data.</text>
</comment>
<reference evidence="1 2" key="1">
    <citation type="submission" date="2019-07" db="EMBL/GenBank/DDBJ databases">
        <title>De Novo Assembly of kiwifruit Actinidia rufa.</title>
        <authorList>
            <person name="Sugita-Konishi S."/>
            <person name="Sato K."/>
            <person name="Mori E."/>
            <person name="Abe Y."/>
            <person name="Kisaki G."/>
            <person name="Hamano K."/>
            <person name="Suezawa K."/>
            <person name="Otani M."/>
            <person name="Fukuda T."/>
            <person name="Manabe T."/>
            <person name="Gomi K."/>
            <person name="Tabuchi M."/>
            <person name="Akimitsu K."/>
            <person name="Kataoka I."/>
        </authorList>
    </citation>
    <scope>NUCLEOTIDE SEQUENCE [LARGE SCALE GENOMIC DNA]</scope>
    <source>
        <strain evidence="2">cv. Fuchu</strain>
    </source>
</reference>
<keyword evidence="2" id="KW-1185">Reference proteome</keyword>
<name>A0A7J0GY86_9ERIC</name>